<protein>
    <submittedName>
        <fullName evidence="1">Putative ovule protein</fullName>
    </submittedName>
</protein>
<name>A0A0V0IGT4_SOLCH</name>
<evidence type="ECO:0000313" key="1">
    <source>
        <dbReference type="EMBL" id="JAP31142.1"/>
    </source>
</evidence>
<organism evidence="1">
    <name type="scientific">Solanum chacoense</name>
    <name type="common">Chaco potato</name>
    <dbReference type="NCBI Taxonomy" id="4108"/>
    <lineage>
        <taxon>Eukaryota</taxon>
        <taxon>Viridiplantae</taxon>
        <taxon>Streptophyta</taxon>
        <taxon>Embryophyta</taxon>
        <taxon>Tracheophyta</taxon>
        <taxon>Spermatophyta</taxon>
        <taxon>Magnoliopsida</taxon>
        <taxon>eudicotyledons</taxon>
        <taxon>Gunneridae</taxon>
        <taxon>Pentapetalae</taxon>
        <taxon>asterids</taxon>
        <taxon>lamiids</taxon>
        <taxon>Solanales</taxon>
        <taxon>Solanaceae</taxon>
        <taxon>Solanoideae</taxon>
        <taxon>Solaneae</taxon>
        <taxon>Solanum</taxon>
    </lineage>
</organism>
<reference evidence="1" key="1">
    <citation type="submission" date="2015-12" db="EMBL/GenBank/DDBJ databases">
        <title>Gene expression during late stages of embryo sac development: a critical building block for successful pollen-pistil interactions.</title>
        <authorList>
            <person name="Liu Y."/>
            <person name="Joly V."/>
            <person name="Sabar M."/>
            <person name="Matton D.P."/>
        </authorList>
    </citation>
    <scope>NUCLEOTIDE SEQUENCE</scope>
</reference>
<dbReference type="AlphaFoldDB" id="A0A0V0IGT4"/>
<dbReference type="EMBL" id="GEDG01007352">
    <property type="protein sequence ID" value="JAP31142.1"/>
    <property type="molecule type" value="Transcribed_RNA"/>
</dbReference>
<accession>A0A0V0IGT4</accession>
<proteinExistence type="predicted"/>
<sequence length="60" mass="7114">MNKAQPFQIEFLPKSSPFLHENPIFSTRNRARWRARIDLLYSQLDVASILRGKDETRLLQ</sequence>